<name>A0A654FLD9_ARATH</name>
<proteinExistence type="inferred from homology"/>
<feature type="domain" description="Exocyst complex component EXOC2/Sec5 N-terminal" evidence="5">
    <location>
        <begin position="380"/>
        <end position="615"/>
    </location>
</feature>
<keyword evidence="3" id="KW-0653">Protein transport</keyword>
<dbReference type="KEGG" id="ath:AT4G02030"/>
<accession>A0A654FLD9</accession>
<protein>
    <recommendedName>
        <fullName evidence="3">Vacuolar protein sorting-associated protein 51 homolog</fullName>
    </recommendedName>
</protein>
<evidence type="ECO:0000256" key="1">
    <source>
        <dbReference type="ARBA" id="ARBA00006080"/>
    </source>
</evidence>
<evidence type="ECO:0000256" key="4">
    <source>
        <dbReference type="SAM" id="MobiDB-lite"/>
    </source>
</evidence>
<sequence>MATEAAPMDEKAKRMRDLLSSFYAPDPSISTSGSSINASFDNINSTSFDADQYMDLMIKKSNLEVLLQRHVQMAAEIKNLDTDLQMLVYENYNKFISATDTIKRMKSNIFGMEGNMDQLLQKIMSVQSKSDGVNTSLFEKREHIEKLHRTRNLLRKVQFIYDLPARLQKCIKSEAYGDAVRFYTGAMPILKVYGDTSFQDCRRASEEAIEIIIKNLQTKLFSDSESIQARAEAAVLLKQLDVPVDSLKAKLLEKLEQSLDGLQIKPEEASTLVEDDDSSNDTESNDQHPAKIHEDAVRGFSEAIRAYREIFPDSEERLFKLARALTAMHFEYMELYIKKRVSAADFLGIFRIVWEDVVLMDEVLPEAALSDLSAEAAQVTLKQFVARMFSHLQQDISDTLLKFDINQKEAVEGELLKVVLEASQKAVLQGTTNIFQDFRQLLDEKTGIFIKMKDLISGWIQKGSQDFFRSLEAQFLVLSGKTSSSNDIEGKSSDKIHAGLILVLAQLSVFIEQKVIPRVTEEIAASFSGGNSQAFENGPAFIPGELCRVFHAASEKLLQHYIDTRTQKVSVLLRKRFKTPNWVKHKEPREVHMYVDMFLHELEEVGKEVKQVLPQGTFRKHKRTDSNGSNTTTSSRSNTLHNDKMARSNSQRARSQLFETHLAKLFKQKVEIFTKVEFTQESVVTTTVKLCLKSLQEYVRLQTFNRSGFQQIQLDIQFLKAPLKEAVEDEAAIDFLLDEVIVAASERCLDVIPLEPPILDKLIQAKLAKSKEHNNNTVSS</sequence>
<comment type="similarity">
    <text evidence="1 3">Belongs to the VPS51 family.</text>
</comment>
<dbReference type="ExpressionAtlas" id="A0A654FLD9">
    <property type="expression patterns" value="baseline and differential"/>
</dbReference>
<dbReference type="GO" id="GO:0015031">
    <property type="term" value="P:protein transport"/>
    <property type="evidence" value="ECO:0007669"/>
    <property type="project" value="UniProtKB-UniRule"/>
</dbReference>
<dbReference type="Proteomes" id="UP000426265">
    <property type="component" value="Unassembled WGS sequence"/>
</dbReference>
<gene>
    <name evidence="6" type="ORF">AN1_LOCUS16992</name>
</gene>
<reference evidence="6 7" key="1">
    <citation type="submission" date="2019-11" db="EMBL/GenBank/DDBJ databases">
        <authorList>
            <person name="Jiao W.-B."/>
            <person name="Schneeberger K."/>
        </authorList>
    </citation>
    <scope>NUCLEOTIDE SEQUENCE [LARGE SCALE GENOMIC DNA]</scope>
    <source>
        <strain evidence="7">cv. An-1</strain>
    </source>
</reference>
<dbReference type="InterPro" id="IPR014812">
    <property type="entry name" value="Vps51"/>
</dbReference>
<dbReference type="GO" id="GO:0007030">
    <property type="term" value="P:Golgi organization"/>
    <property type="evidence" value="ECO:0007669"/>
    <property type="project" value="UniProtKB-UniRule"/>
</dbReference>
<organism evidence="6 7">
    <name type="scientific">Arabidopsis thaliana</name>
    <name type="common">Mouse-ear cress</name>
    <dbReference type="NCBI Taxonomy" id="3702"/>
    <lineage>
        <taxon>Eukaryota</taxon>
        <taxon>Viridiplantae</taxon>
        <taxon>Streptophyta</taxon>
        <taxon>Embryophyta</taxon>
        <taxon>Tracheophyta</taxon>
        <taxon>Spermatophyta</taxon>
        <taxon>Magnoliopsida</taxon>
        <taxon>eudicotyledons</taxon>
        <taxon>Gunneridae</taxon>
        <taxon>Pentapetalae</taxon>
        <taxon>rosids</taxon>
        <taxon>malvids</taxon>
        <taxon>Brassicales</taxon>
        <taxon>Brassicaceae</taxon>
        <taxon>Camelineae</taxon>
        <taxon>Arabidopsis</taxon>
    </lineage>
</organism>
<dbReference type="Pfam" id="PF08700">
    <property type="entry name" value="VPS51_Exo84_N"/>
    <property type="match status" value="1"/>
</dbReference>
<dbReference type="PANTHER" id="PTHR15954">
    <property type="entry name" value="VACUOLAR PROTEIN SORTING-ASSOCIATED PROTEIN 51 HOMOLOG"/>
    <property type="match status" value="1"/>
</dbReference>
<dbReference type="GO" id="GO:0006869">
    <property type="term" value="P:lipid transport"/>
    <property type="evidence" value="ECO:0007669"/>
    <property type="project" value="UniProtKB-UniRule"/>
</dbReference>
<dbReference type="EMBL" id="CACRSJ010000109">
    <property type="protein sequence ID" value="VYS61563.1"/>
    <property type="molecule type" value="Genomic_DNA"/>
</dbReference>
<keyword evidence="2 3" id="KW-0813">Transport</keyword>
<dbReference type="GO" id="GO:0042147">
    <property type="term" value="P:retrograde transport, endosome to Golgi"/>
    <property type="evidence" value="ECO:0007669"/>
    <property type="project" value="UniProtKB-UniRule"/>
</dbReference>
<comment type="function">
    <text evidence="3">Acts as component of the GARP complex that is involved in retrograde transport from early and late endosomes to the trans-Golgi network (TGN).</text>
</comment>
<dbReference type="SMR" id="A0A654FLD9"/>
<dbReference type="AlphaFoldDB" id="A0A654FLD9"/>
<comment type="subcellular location">
    <subcellularLocation>
        <location evidence="3">Golgi apparatus</location>
        <location evidence="3">trans-Golgi network</location>
    </subcellularLocation>
</comment>
<evidence type="ECO:0000259" key="5">
    <source>
        <dbReference type="Pfam" id="PF15469"/>
    </source>
</evidence>
<evidence type="ECO:0000313" key="7">
    <source>
        <dbReference type="Proteomes" id="UP000426265"/>
    </source>
</evidence>
<feature type="region of interest" description="Disordered" evidence="4">
    <location>
        <begin position="270"/>
        <end position="292"/>
    </location>
</feature>
<dbReference type="GO" id="GO:0000938">
    <property type="term" value="C:GARP complex"/>
    <property type="evidence" value="ECO:0007669"/>
    <property type="project" value="UniProtKB-UniRule"/>
</dbReference>
<dbReference type="RefSeq" id="NP_192112.2">
    <property type="nucleotide sequence ID" value="NM_116434.4"/>
</dbReference>
<feature type="compositionally biased region" description="Low complexity" evidence="4">
    <location>
        <begin position="626"/>
        <end position="639"/>
    </location>
</feature>
<dbReference type="OMA" id="DIICERG"/>
<comment type="subunit">
    <text evidence="3">Component of the Golgi-associated retrograde protein (GARP) complex.</text>
</comment>
<keyword evidence="3" id="KW-0445">Lipid transport</keyword>
<dbReference type="InterPro" id="IPR039481">
    <property type="entry name" value="EXOC2/Sec5_N_dom"/>
</dbReference>
<feature type="region of interest" description="Disordered" evidence="4">
    <location>
        <begin position="615"/>
        <end position="651"/>
    </location>
</feature>
<dbReference type="Pfam" id="PF15469">
    <property type="entry name" value="Sec5"/>
    <property type="match status" value="1"/>
</dbReference>
<keyword evidence="3" id="KW-0333">Golgi apparatus</keyword>
<dbReference type="PANTHER" id="PTHR15954:SF4">
    <property type="entry name" value="VACUOLAR PROTEIN SORTING-ASSOCIATED PROTEIN 51 HOMOLOG"/>
    <property type="match status" value="1"/>
</dbReference>
<feature type="compositionally biased region" description="Acidic residues" evidence="4">
    <location>
        <begin position="273"/>
        <end position="284"/>
    </location>
</feature>
<evidence type="ECO:0000256" key="2">
    <source>
        <dbReference type="ARBA" id="ARBA00022448"/>
    </source>
</evidence>
<evidence type="ECO:0000313" key="6">
    <source>
        <dbReference type="EMBL" id="VYS61563.1"/>
    </source>
</evidence>
<evidence type="ECO:0000256" key="3">
    <source>
        <dbReference type="RuleBase" id="RU368010"/>
    </source>
</evidence>
<dbReference type="GO" id="GO:0005829">
    <property type="term" value="C:cytosol"/>
    <property type="evidence" value="ECO:0007669"/>
    <property type="project" value="GOC"/>
</dbReference>